<dbReference type="Proteomes" id="UP001501637">
    <property type="component" value="Unassembled WGS sequence"/>
</dbReference>
<evidence type="ECO:0000256" key="1">
    <source>
        <dbReference type="SAM" id="MobiDB-lite"/>
    </source>
</evidence>
<dbReference type="RefSeq" id="WP_344520559.1">
    <property type="nucleotide sequence ID" value="NZ_BAAAUG010000034.1"/>
</dbReference>
<evidence type="ECO:0000313" key="3">
    <source>
        <dbReference type="Proteomes" id="UP001501637"/>
    </source>
</evidence>
<evidence type="ECO:0000313" key="2">
    <source>
        <dbReference type="EMBL" id="GAA3099213.1"/>
    </source>
</evidence>
<keyword evidence="3" id="KW-1185">Reference proteome</keyword>
<dbReference type="EMBL" id="BAAAUG010000034">
    <property type="protein sequence ID" value="GAA3099213.1"/>
    <property type="molecule type" value="Genomic_DNA"/>
</dbReference>
<feature type="region of interest" description="Disordered" evidence="1">
    <location>
        <begin position="1"/>
        <end position="24"/>
    </location>
</feature>
<reference evidence="3" key="1">
    <citation type="journal article" date="2019" name="Int. J. Syst. Evol. Microbiol.">
        <title>The Global Catalogue of Microorganisms (GCM) 10K type strain sequencing project: providing services to taxonomists for standard genome sequencing and annotation.</title>
        <authorList>
            <consortium name="The Broad Institute Genomics Platform"/>
            <consortium name="The Broad Institute Genome Sequencing Center for Infectious Disease"/>
            <person name="Wu L."/>
            <person name="Ma J."/>
        </authorList>
    </citation>
    <scope>NUCLEOTIDE SEQUENCE [LARGE SCALE GENOMIC DNA]</scope>
    <source>
        <strain evidence="3">JCM 9092</strain>
    </source>
</reference>
<accession>A0ABP6MBY2</accession>
<gene>
    <name evidence="2" type="ORF">GCM10010449_23150</name>
</gene>
<protein>
    <submittedName>
        <fullName evidence="2">Uncharacterized protein</fullName>
    </submittedName>
</protein>
<name>A0ABP6MBY2_9ACTN</name>
<proteinExistence type="predicted"/>
<sequence>MSRDAGPRGNGAVERTVHSVPPVGGLSVAQTCGRACVWCAVVLTTENAVELGTRSERRFDTDFIWFPRGCRFCAEPRAYRALLDHIQSCEQCADETGRCTEGHALRQRLKEVRR</sequence>
<organism evidence="2 3">
    <name type="scientific">Streptomyces rectiviolaceus</name>
    <dbReference type="NCBI Taxonomy" id="332591"/>
    <lineage>
        <taxon>Bacteria</taxon>
        <taxon>Bacillati</taxon>
        <taxon>Actinomycetota</taxon>
        <taxon>Actinomycetes</taxon>
        <taxon>Kitasatosporales</taxon>
        <taxon>Streptomycetaceae</taxon>
        <taxon>Streptomyces</taxon>
    </lineage>
</organism>
<comment type="caution">
    <text evidence="2">The sequence shown here is derived from an EMBL/GenBank/DDBJ whole genome shotgun (WGS) entry which is preliminary data.</text>
</comment>